<protein>
    <recommendedName>
        <fullName evidence="1">3-hydroxyacyl-CoA dehydrogenase NAD binding domain-containing protein</fullName>
    </recommendedName>
</protein>
<dbReference type="Gene3D" id="3.40.50.720">
    <property type="entry name" value="NAD(P)-binding Rossmann-like Domain"/>
    <property type="match status" value="1"/>
</dbReference>
<evidence type="ECO:0000313" key="3">
    <source>
        <dbReference type="Proteomes" id="UP000320231"/>
    </source>
</evidence>
<organism evidence="2 3">
    <name type="scientific">Vreelandella sulfidaeris</name>
    <dbReference type="NCBI Taxonomy" id="115553"/>
    <lineage>
        <taxon>Bacteria</taxon>
        <taxon>Pseudomonadati</taxon>
        <taxon>Pseudomonadota</taxon>
        <taxon>Gammaproteobacteria</taxon>
        <taxon>Oceanospirillales</taxon>
        <taxon>Halomonadaceae</taxon>
        <taxon>Vreelandella</taxon>
    </lineage>
</organism>
<dbReference type="Proteomes" id="UP000320231">
    <property type="component" value="Chromosome"/>
</dbReference>
<dbReference type="AlphaFoldDB" id="A0A455UCJ7"/>
<gene>
    <name evidence="2" type="ORF">HSBAA_34750</name>
</gene>
<dbReference type="GO" id="GO:0006631">
    <property type="term" value="P:fatty acid metabolic process"/>
    <property type="evidence" value="ECO:0007669"/>
    <property type="project" value="InterPro"/>
</dbReference>
<sequence length="53" mass="5258">MASESTPSPFTTLGIVGTGAMGRGIAQLAAQAGLNVMLFDVKGGSGQRGTALY</sequence>
<dbReference type="KEGG" id="hsr:HSBAA_34750"/>
<accession>A0A455UCJ7</accession>
<dbReference type="InterPro" id="IPR036291">
    <property type="entry name" value="NAD(P)-bd_dom_sf"/>
</dbReference>
<dbReference type="EMBL" id="AP019514">
    <property type="protein sequence ID" value="BBI62169.1"/>
    <property type="molecule type" value="Genomic_DNA"/>
</dbReference>
<dbReference type="InterPro" id="IPR006176">
    <property type="entry name" value="3-OHacyl-CoA_DH_NAD-bd"/>
</dbReference>
<evidence type="ECO:0000259" key="1">
    <source>
        <dbReference type="Pfam" id="PF02737"/>
    </source>
</evidence>
<evidence type="ECO:0000313" key="2">
    <source>
        <dbReference type="EMBL" id="BBI62169.1"/>
    </source>
</evidence>
<proteinExistence type="predicted"/>
<dbReference type="GO" id="GO:0070403">
    <property type="term" value="F:NAD+ binding"/>
    <property type="evidence" value="ECO:0007669"/>
    <property type="project" value="InterPro"/>
</dbReference>
<dbReference type="SUPFAM" id="SSF51735">
    <property type="entry name" value="NAD(P)-binding Rossmann-fold domains"/>
    <property type="match status" value="1"/>
</dbReference>
<name>A0A455UCJ7_9GAMM</name>
<dbReference type="Pfam" id="PF02737">
    <property type="entry name" value="3HCDH_N"/>
    <property type="match status" value="1"/>
</dbReference>
<feature type="domain" description="3-hydroxyacyl-CoA dehydrogenase NAD binding" evidence="1">
    <location>
        <begin position="13"/>
        <end position="48"/>
    </location>
</feature>
<reference evidence="2 3" key="1">
    <citation type="journal article" date="2019" name="Microbiol. Resour. Announc.">
        <title>Complete Genome Sequence of Halomonas sulfidaeris Strain Esulfide1 Isolated from a Metal Sulfide Rock at a Depth of 2,200 Meters, Obtained Using Nanopore Sequencing.</title>
        <authorList>
            <person name="Saito M."/>
            <person name="Nishigata A."/>
            <person name="Galipon J."/>
            <person name="Arakawa K."/>
        </authorList>
    </citation>
    <scope>NUCLEOTIDE SEQUENCE [LARGE SCALE GENOMIC DNA]</scope>
    <source>
        <strain evidence="2 3">ATCC BAA-803</strain>
    </source>
</reference>